<organism evidence="2 3">
    <name type="scientific">Methanococcoides burtonii (strain DSM 6242 / NBRC 107633 / OCM 468 / ACE-M)</name>
    <dbReference type="NCBI Taxonomy" id="259564"/>
    <lineage>
        <taxon>Archaea</taxon>
        <taxon>Methanobacteriati</taxon>
        <taxon>Methanobacteriota</taxon>
        <taxon>Stenosarchaea group</taxon>
        <taxon>Methanomicrobia</taxon>
        <taxon>Methanosarcinales</taxon>
        <taxon>Methanosarcinaceae</taxon>
        <taxon>Methanococcoides</taxon>
    </lineage>
</organism>
<gene>
    <name evidence="2" type="ordered locus">Mbur_1956</name>
</gene>
<reference evidence="3" key="1">
    <citation type="journal article" date="2009" name="ISME J.">
        <title>The genome sequence of the psychrophilic archaeon, Methanococcoides burtonii: the role of genome evolution in cold adaptation.</title>
        <authorList>
            <person name="Allen M.A."/>
            <person name="Lauro F.M."/>
            <person name="Williams T.J."/>
            <person name="Burg D."/>
            <person name="Siddiqui K.S."/>
            <person name="De Francisci D."/>
            <person name="Chong K.W."/>
            <person name="Pilak O."/>
            <person name="Chew H.H."/>
            <person name="De Maere M.Z."/>
            <person name="Ting L."/>
            <person name="Katrib M."/>
            <person name="Ng C."/>
            <person name="Sowers K.R."/>
            <person name="Galperin M.Y."/>
            <person name="Anderson I.J."/>
            <person name="Ivanova N."/>
            <person name="Dalin E."/>
            <person name="Martinez M."/>
            <person name="Lapidus A."/>
            <person name="Hauser L."/>
            <person name="Land M."/>
            <person name="Thomas T."/>
            <person name="Cavicchioli R."/>
        </authorList>
    </citation>
    <scope>NUCLEOTIDE SEQUENCE [LARGE SCALE GENOMIC DNA]</scope>
    <source>
        <strain evidence="3">DSM 6242 / NBRC 107633 / OCM 468 / ACE-M</strain>
    </source>
</reference>
<dbReference type="InterPro" id="IPR036388">
    <property type="entry name" value="WH-like_DNA-bd_sf"/>
</dbReference>
<dbReference type="Gene3D" id="1.10.10.10">
    <property type="entry name" value="Winged helix-like DNA-binding domain superfamily/Winged helix DNA-binding domain"/>
    <property type="match status" value="1"/>
</dbReference>
<dbReference type="InterPro" id="IPR036304">
    <property type="entry name" value="MTH1184"/>
</dbReference>
<dbReference type="Gene3D" id="3.90.820.10">
    <property type="entry name" value="Structural Genomics, Unknown Function 30-nov-00 1gh9 Mol_id"/>
    <property type="match status" value="1"/>
</dbReference>
<keyword evidence="3" id="KW-1185">Reference proteome</keyword>
<dbReference type="HOGENOM" id="CLU_1582891_0_0_2"/>
<protein>
    <recommendedName>
        <fullName evidence="1">DUF5817 domain-containing protein</fullName>
    </recommendedName>
</protein>
<dbReference type="KEGG" id="mbu:Mbur_1956"/>
<name>Q12UN9_METBU</name>
<evidence type="ECO:0000259" key="1">
    <source>
        <dbReference type="Pfam" id="PF19134"/>
    </source>
</evidence>
<dbReference type="SUPFAM" id="SSF57821">
    <property type="entry name" value="Hypothetical protein MTH1184"/>
    <property type="match status" value="1"/>
</dbReference>
<feature type="domain" description="DUF5817" evidence="1">
    <location>
        <begin position="5"/>
        <end position="63"/>
    </location>
</feature>
<evidence type="ECO:0000313" key="3">
    <source>
        <dbReference type="Proteomes" id="UP000001979"/>
    </source>
</evidence>
<dbReference type="AlphaFoldDB" id="Q12UN9"/>
<accession>Q12UN9</accession>
<sequence>MMPVYSVIACPKCRKSAQLIEDKDAKTTKCQLCGTNLHIRKLRVFHTGEDIEEARAVRTKVQAQLLGEKQSTTMSNLKCPTFGEELSSLSTPRDDASISKTIDKAFKPNDPSEIKTPIENVRRKKNNAEKDMRSILENRPEGMKVSELSSIALEMDVDEAKFKDILEKMKSSAQIYFPKKGYIRIVQ</sequence>
<evidence type="ECO:0000313" key="2">
    <source>
        <dbReference type="EMBL" id="ABE52837.1"/>
    </source>
</evidence>
<dbReference type="Proteomes" id="UP000001979">
    <property type="component" value="Chromosome"/>
</dbReference>
<dbReference type="InterPro" id="IPR043855">
    <property type="entry name" value="DUF5817"/>
</dbReference>
<proteinExistence type="predicted"/>
<dbReference type="Pfam" id="PF19134">
    <property type="entry name" value="DUF5817"/>
    <property type="match status" value="1"/>
</dbReference>
<dbReference type="EMBL" id="CP000300">
    <property type="protein sequence ID" value="ABE52837.1"/>
    <property type="molecule type" value="Genomic_DNA"/>
</dbReference>
<dbReference type="STRING" id="259564.Mbur_1956"/>